<feature type="domain" description="Glycosyltransferase subfamily 4-like N-terminal" evidence="2">
    <location>
        <begin position="15"/>
        <end position="190"/>
    </location>
</feature>
<name>A0A378KT37_9GAMM</name>
<evidence type="ECO:0000259" key="1">
    <source>
        <dbReference type="Pfam" id="PF00534"/>
    </source>
</evidence>
<dbReference type="Gene3D" id="3.40.50.2000">
    <property type="entry name" value="Glycogen Phosphorylase B"/>
    <property type="match status" value="2"/>
</dbReference>
<dbReference type="SUPFAM" id="SSF53756">
    <property type="entry name" value="UDP-Glycosyltransferase/glycogen phosphorylase"/>
    <property type="match status" value="1"/>
</dbReference>
<dbReference type="OrthoDB" id="9802525at2"/>
<keyword evidence="5" id="KW-1185">Reference proteome</keyword>
<reference evidence="3 5" key="1">
    <citation type="submission" date="2015-11" db="EMBL/GenBank/DDBJ databases">
        <title>Genomic analysis of 38 Legionella species identifies large and diverse effector repertoires.</title>
        <authorList>
            <person name="Burstein D."/>
            <person name="Amaro F."/>
            <person name="Zusman T."/>
            <person name="Lifshitz Z."/>
            <person name="Cohen O."/>
            <person name="Gilbert J.A."/>
            <person name="Pupko T."/>
            <person name="Shuman H.A."/>
            <person name="Segal G."/>
        </authorList>
    </citation>
    <scope>NUCLEOTIDE SEQUENCE [LARGE SCALE GENOMIC DNA]</scope>
    <source>
        <strain evidence="3 5">ATCC 49507</strain>
    </source>
</reference>
<evidence type="ECO:0000313" key="3">
    <source>
        <dbReference type="EMBL" id="KTD51019.1"/>
    </source>
</evidence>
<keyword evidence="4" id="KW-0808">Transferase</keyword>
<gene>
    <name evidence="4" type="primary">mgtA_2</name>
    <name evidence="3" type="ORF">Lqua_1246</name>
    <name evidence="4" type="ORF">NCTC12376_01548</name>
</gene>
<dbReference type="EMBL" id="UGOW01000001">
    <property type="protein sequence ID" value="STY17735.1"/>
    <property type="molecule type" value="Genomic_DNA"/>
</dbReference>
<dbReference type="Pfam" id="PF13439">
    <property type="entry name" value="Glyco_transf_4"/>
    <property type="match status" value="1"/>
</dbReference>
<reference evidence="4 6" key="2">
    <citation type="submission" date="2018-06" db="EMBL/GenBank/DDBJ databases">
        <authorList>
            <consortium name="Pathogen Informatics"/>
            <person name="Doyle S."/>
        </authorList>
    </citation>
    <scope>NUCLEOTIDE SEQUENCE [LARGE SCALE GENOMIC DNA]</scope>
    <source>
        <strain evidence="4 6">NCTC12376</strain>
    </source>
</reference>
<accession>A0A378KT37</accession>
<dbReference type="Proteomes" id="UP000054639">
    <property type="component" value="Unassembled WGS sequence"/>
</dbReference>
<dbReference type="Pfam" id="PF00534">
    <property type="entry name" value="Glycos_transf_1"/>
    <property type="match status" value="1"/>
</dbReference>
<evidence type="ECO:0000313" key="5">
    <source>
        <dbReference type="Proteomes" id="UP000054639"/>
    </source>
</evidence>
<dbReference type="InterPro" id="IPR028098">
    <property type="entry name" value="Glyco_trans_4-like_N"/>
</dbReference>
<dbReference type="InterPro" id="IPR001296">
    <property type="entry name" value="Glyco_trans_1"/>
</dbReference>
<evidence type="ECO:0000313" key="6">
    <source>
        <dbReference type="Proteomes" id="UP000254230"/>
    </source>
</evidence>
<dbReference type="EMBL" id="LNYR01000012">
    <property type="protein sequence ID" value="KTD51019.1"/>
    <property type="molecule type" value="Genomic_DNA"/>
</dbReference>
<evidence type="ECO:0000313" key="4">
    <source>
        <dbReference type="EMBL" id="STY17735.1"/>
    </source>
</evidence>
<organism evidence="4 6">
    <name type="scientific">Legionella quateirensis</name>
    <dbReference type="NCBI Taxonomy" id="45072"/>
    <lineage>
        <taxon>Bacteria</taxon>
        <taxon>Pseudomonadati</taxon>
        <taxon>Pseudomonadota</taxon>
        <taxon>Gammaproteobacteria</taxon>
        <taxon>Legionellales</taxon>
        <taxon>Legionellaceae</taxon>
        <taxon>Legionella</taxon>
    </lineage>
</organism>
<dbReference type="EC" id="2.4.1.-" evidence="4"/>
<feature type="domain" description="Glycosyl transferase family 1" evidence="1">
    <location>
        <begin position="199"/>
        <end position="363"/>
    </location>
</feature>
<sequence>MRIMMVLDSYPPDLNGGAYFTHRLAQSLQDRGHEVLVICPSRTFRQNYGEYHGVRLYRVRSWPILLYKNFRVCWPVFIKKGIQKAIADYNPEVMHIQGKFFLGSICHRICLSMGIPMLATNHFMPENFFHYTYLPKRFESWFHSMCWKNIVAMLSTVDVVTTPTKTAVKLLEQTQLKKEIYPVSCGIDLQKFKPAQDADFLRQQFNIPVKPTLLYTGRLDKEKNLFVVIHAFYQAVQQLDCHLVLTGNGTEKKRLEYLAKELNISQHITFTGYLADDDYPKIYGLADCFVHAGTAELQSIVALEAIASGLPLLGANAMALPELIKHGVNGYLFRPDDTNTLSRYMIELLENTDKCREMGMESRTLSLTHDIGNTAIQYEQLYQRICKK</sequence>
<dbReference type="PANTHER" id="PTHR45947">
    <property type="entry name" value="SULFOQUINOVOSYL TRANSFERASE SQD2"/>
    <property type="match status" value="1"/>
</dbReference>
<dbReference type="GO" id="GO:0016757">
    <property type="term" value="F:glycosyltransferase activity"/>
    <property type="evidence" value="ECO:0007669"/>
    <property type="project" value="UniProtKB-KW"/>
</dbReference>
<keyword evidence="4" id="KW-0328">Glycosyltransferase</keyword>
<dbReference type="AlphaFoldDB" id="A0A378KT37"/>
<dbReference type="PANTHER" id="PTHR45947:SF3">
    <property type="entry name" value="SULFOQUINOVOSYL TRANSFERASE SQD2"/>
    <property type="match status" value="1"/>
</dbReference>
<dbReference type="STRING" id="45072.Lqua_1246"/>
<dbReference type="InterPro" id="IPR050194">
    <property type="entry name" value="Glycosyltransferase_grp1"/>
</dbReference>
<proteinExistence type="predicted"/>
<dbReference type="Proteomes" id="UP000254230">
    <property type="component" value="Unassembled WGS sequence"/>
</dbReference>
<evidence type="ECO:0000259" key="2">
    <source>
        <dbReference type="Pfam" id="PF13439"/>
    </source>
</evidence>
<protein>
    <submittedName>
        <fullName evidence="4">Glycosyltransferase</fullName>
        <ecNumber evidence="4">2.4.1.-</ecNumber>
    </submittedName>
</protein>